<reference evidence="2 3" key="1">
    <citation type="submission" date="2017-03" db="EMBL/GenBank/DDBJ databases">
        <title>Genomes of endolithic fungi from Antarctica.</title>
        <authorList>
            <person name="Coleine C."/>
            <person name="Masonjones S."/>
            <person name="Stajich J.E."/>
        </authorList>
    </citation>
    <scope>NUCLEOTIDE SEQUENCE [LARGE SCALE GENOMIC DNA]</scope>
    <source>
        <strain evidence="2 3">CCFEE 5184</strain>
    </source>
</reference>
<name>A0A4U0UNP1_9PEZI</name>
<feature type="region of interest" description="Disordered" evidence="1">
    <location>
        <begin position="144"/>
        <end position="164"/>
    </location>
</feature>
<dbReference type="EMBL" id="NAJQ01002804">
    <property type="protein sequence ID" value="TKA37327.1"/>
    <property type="molecule type" value="Genomic_DNA"/>
</dbReference>
<sequence length="184" mass="19966">HNALICGFANSACGAELRRTKLSRFRKQRAEDAKREIMATMLLMRRAVIQNLRTFRRPTPRKALKQLRINSPYNAPFQRSITNRSPQSQLQSSMRFARRVSTPIALAGVGAAAYYVYQQQGTPASTADAVPTVTGTALGVSRGYSTGASPQAHATPSNQPADILGSSAVPEAVRRALIVDQGQL</sequence>
<evidence type="ECO:0000313" key="3">
    <source>
        <dbReference type="Proteomes" id="UP000309340"/>
    </source>
</evidence>
<evidence type="ECO:0000256" key="1">
    <source>
        <dbReference type="SAM" id="MobiDB-lite"/>
    </source>
</evidence>
<proteinExistence type="predicted"/>
<feature type="non-terminal residue" evidence="2">
    <location>
        <position position="1"/>
    </location>
</feature>
<dbReference type="Proteomes" id="UP000309340">
    <property type="component" value="Unassembled WGS sequence"/>
</dbReference>
<accession>A0A4U0UNP1</accession>
<protein>
    <submittedName>
        <fullName evidence="2">Uncharacterized protein</fullName>
    </submittedName>
</protein>
<feature type="non-terminal residue" evidence="2">
    <location>
        <position position="184"/>
    </location>
</feature>
<dbReference type="AlphaFoldDB" id="A0A4U0UNP1"/>
<evidence type="ECO:0000313" key="2">
    <source>
        <dbReference type="EMBL" id="TKA37327.1"/>
    </source>
</evidence>
<feature type="compositionally biased region" description="Polar residues" evidence="1">
    <location>
        <begin position="144"/>
        <end position="160"/>
    </location>
</feature>
<keyword evidence="3" id="KW-1185">Reference proteome</keyword>
<comment type="caution">
    <text evidence="2">The sequence shown here is derived from an EMBL/GenBank/DDBJ whole genome shotgun (WGS) entry which is preliminary data.</text>
</comment>
<dbReference type="STRING" id="329884.A0A4U0UNP1"/>
<gene>
    <name evidence="2" type="ORF">B0A55_13457</name>
</gene>
<organism evidence="2 3">
    <name type="scientific">Friedmanniomyces simplex</name>
    <dbReference type="NCBI Taxonomy" id="329884"/>
    <lineage>
        <taxon>Eukaryota</taxon>
        <taxon>Fungi</taxon>
        <taxon>Dikarya</taxon>
        <taxon>Ascomycota</taxon>
        <taxon>Pezizomycotina</taxon>
        <taxon>Dothideomycetes</taxon>
        <taxon>Dothideomycetidae</taxon>
        <taxon>Mycosphaerellales</taxon>
        <taxon>Teratosphaeriaceae</taxon>
        <taxon>Friedmanniomyces</taxon>
    </lineage>
</organism>